<dbReference type="InterPro" id="IPR050104">
    <property type="entry name" value="FMN-dep_NADH:Q_OxRdtase_AzoR1"/>
</dbReference>
<dbReference type="InterPro" id="IPR003680">
    <property type="entry name" value="Flavodoxin_fold"/>
</dbReference>
<feature type="binding site" evidence="6">
    <location>
        <begin position="17"/>
        <end position="19"/>
    </location>
    <ligand>
        <name>FMN</name>
        <dbReference type="ChEBI" id="CHEBI:58210"/>
    </ligand>
</feature>
<comment type="similarity">
    <text evidence="6">Belongs to the azoreductase type 1 family.</text>
</comment>
<protein>
    <recommendedName>
        <fullName evidence="6">FMN dependent NADH:quinone oxidoreductase</fullName>
        <ecNumber evidence="6">1.6.5.-</ecNumber>
    </recommendedName>
    <alternativeName>
        <fullName evidence="6">Azo-dye reductase</fullName>
    </alternativeName>
    <alternativeName>
        <fullName evidence="6">FMN-dependent NADH-azo compound oxidoreductase</fullName>
    </alternativeName>
    <alternativeName>
        <fullName evidence="6">FMN-dependent NADH-azoreductase</fullName>
        <ecNumber evidence="6">1.7.1.17</ecNumber>
    </alternativeName>
</protein>
<name>A0ABV2N3P8_9HYPH</name>
<keyword evidence="1 6" id="KW-0285">Flavoprotein</keyword>
<dbReference type="RefSeq" id="WP_354197784.1">
    <property type="nucleotide sequence ID" value="NZ_JBEPML010000016.1"/>
</dbReference>
<dbReference type="Proteomes" id="UP001549076">
    <property type="component" value="Unassembled WGS sequence"/>
</dbReference>
<organism evidence="8 9">
    <name type="scientific">Aquamicrobium terrae</name>
    <dbReference type="NCBI Taxonomy" id="1324945"/>
    <lineage>
        <taxon>Bacteria</taxon>
        <taxon>Pseudomonadati</taxon>
        <taxon>Pseudomonadota</taxon>
        <taxon>Alphaproteobacteria</taxon>
        <taxon>Hyphomicrobiales</taxon>
        <taxon>Phyllobacteriaceae</taxon>
        <taxon>Aquamicrobium</taxon>
    </lineage>
</organism>
<comment type="caution">
    <text evidence="8">The sequence shown here is derived from an EMBL/GenBank/DDBJ whole genome shotgun (WGS) entry which is preliminary data.</text>
</comment>
<comment type="subunit">
    <text evidence="6">Homodimer.</text>
</comment>
<evidence type="ECO:0000256" key="1">
    <source>
        <dbReference type="ARBA" id="ARBA00022630"/>
    </source>
</evidence>
<gene>
    <name evidence="6" type="primary">azoR</name>
    <name evidence="8" type="ORF">ABID37_003929</name>
</gene>
<evidence type="ECO:0000256" key="3">
    <source>
        <dbReference type="ARBA" id="ARBA00023002"/>
    </source>
</evidence>
<dbReference type="Pfam" id="PF02525">
    <property type="entry name" value="Flavodoxin_2"/>
    <property type="match status" value="1"/>
</dbReference>
<reference evidence="8 9" key="1">
    <citation type="submission" date="2024-06" db="EMBL/GenBank/DDBJ databases">
        <title>Genomic Encyclopedia of Type Strains, Phase IV (KMG-IV): sequencing the most valuable type-strain genomes for metagenomic binning, comparative biology and taxonomic classification.</title>
        <authorList>
            <person name="Goeker M."/>
        </authorList>
    </citation>
    <scope>NUCLEOTIDE SEQUENCE [LARGE SCALE GENOMIC DNA]</scope>
    <source>
        <strain evidence="8 9">DSM 27865</strain>
    </source>
</reference>
<keyword evidence="3 6" id="KW-0560">Oxidoreductase</keyword>
<dbReference type="GO" id="GO:0016491">
    <property type="term" value="F:oxidoreductase activity"/>
    <property type="evidence" value="ECO:0007669"/>
    <property type="project" value="UniProtKB-KW"/>
</dbReference>
<dbReference type="InterPro" id="IPR029039">
    <property type="entry name" value="Flavoprotein-like_sf"/>
</dbReference>
<keyword evidence="4 6" id="KW-0520">NAD</keyword>
<evidence type="ECO:0000256" key="6">
    <source>
        <dbReference type="HAMAP-Rule" id="MF_01216"/>
    </source>
</evidence>
<keyword evidence="9" id="KW-1185">Reference proteome</keyword>
<evidence type="ECO:0000259" key="7">
    <source>
        <dbReference type="Pfam" id="PF02525"/>
    </source>
</evidence>
<comment type="caution">
    <text evidence="6">Lacks conserved residue(s) required for the propagation of feature annotation.</text>
</comment>
<dbReference type="EC" id="1.7.1.17" evidence="6"/>
<feature type="domain" description="Flavodoxin-like fold" evidence="7">
    <location>
        <begin position="4"/>
        <end position="201"/>
    </location>
</feature>
<accession>A0ABV2N3P8</accession>
<evidence type="ECO:0000256" key="4">
    <source>
        <dbReference type="ARBA" id="ARBA00023027"/>
    </source>
</evidence>
<comment type="function">
    <text evidence="6">Quinone reductase that provides resistance to thiol-specific stress caused by electrophilic quinones.</text>
</comment>
<dbReference type="PANTHER" id="PTHR43741">
    <property type="entry name" value="FMN-DEPENDENT NADH-AZOREDUCTASE 1"/>
    <property type="match status" value="1"/>
</dbReference>
<keyword evidence="2 6" id="KW-0288">FMN</keyword>
<dbReference type="SUPFAM" id="SSF52218">
    <property type="entry name" value="Flavoproteins"/>
    <property type="match status" value="1"/>
</dbReference>
<comment type="function">
    <text evidence="6">Also exhibits azoreductase activity. Catalyzes the reductive cleavage of the azo bond in aromatic azo compounds to the corresponding amines.</text>
</comment>
<evidence type="ECO:0000256" key="5">
    <source>
        <dbReference type="ARBA" id="ARBA00048542"/>
    </source>
</evidence>
<comment type="cofactor">
    <cofactor evidence="6">
        <name>FMN</name>
        <dbReference type="ChEBI" id="CHEBI:58210"/>
    </cofactor>
    <text evidence="6">Binds 1 FMN per subunit.</text>
</comment>
<dbReference type="Gene3D" id="3.40.50.360">
    <property type="match status" value="1"/>
</dbReference>
<evidence type="ECO:0000256" key="2">
    <source>
        <dbReference type="ARBA" id="ARBA00022643"/>
    </source>
</evidence>
<evidence type="ECO:0000313" key="8">
    <source>
        <dbReference type="EMBL" id="MET3793691.1"/>
    </source>
</evidence>
<evidence type="ECO:0000313" key="9">
    <source>
        <dbReference type="Proteomes" id="UP001549076"/>
    </source>
</evidence>
<dbReference type="HAMAP" id="MF_01216">
    <property type="entry name" value="Azoreductase_type1"/>
    <property type="match status" value="1"/>
</dbReference>
<dbReference type="EMBL" id="JBEPML010000016">
    <property type="protein sequence ID" value="MET3793691.1"/>
    <property type="molecule type" value="Genomic_DNA"/>
</dbReference>
<dbReference type="EC" id="1.6.5.-" evidence="6"/>
<dbReference type="PANTHER" id="PTHR43741:SF4">
    <property type="entry name" value="FMN-DEPENDENT NADH:QUINONE OXIDOREDUCTASE"/>
    <property type="match status" value="1"/>
</dbReference>
<sequence length="211" mass="23364">MNQTLLHLTVSPRKTESYSRRYGQELVQSLCHANPGLQPTIRDLTSPVLPLPDEGFVEASLKPADQRTEKDESALALSEQLIAELSAASSVVIDTPMHNFTVPASLKAWVDYIVRPNRTFKNTGSGKVGLLSNRPVFLIVACGGPVSEAAGAQTDHLTPYLRYVFQTIGITDFRSKTLDRMRRGPQRVKQADLEALQWTRQHRLLSNQVAG</sequence>
<comment type="catalytic activity">
    <reaction evidence="6">
        <text>2 a quinone + NADH + H(+) = 2 a 1,4-benzosemiquinone + NAD(+)</text>
        <dbReference type="Rhea" id="RHEA:65952"/>
        <dbReference type="ChEBI" id="CHEBI:15378"/>
        <dbReference type="ChEBI" id="CHEBI:57540"/>
        <dbReference type="ChEBI" id="CHEBI:57945"/>
        <dbReference type="ChEBI" id="CHEBI:132124"/>
        <dbReference type="ChEBI" id="CHEBI:134225"/>
    </reaction>
</comment>
<comment type="catalytic activity">
    <reaction evidence="5">
        <text>N,N-dimethyl-1,4-phenylenediamine + anthranilate + 2 NAD(+) = 2-(4-dimethylaminophenyl)diazenylbenzoate + 2 NADH + 2 H(+)</text>
        <dbReference type="Rhea" id="RHEA:55872"/>
        <dbReference type="ChEBI" id="CHEBI:15378"/>
        <dbReference type="ChEBI" id="CHEBI:15783"/>
        <dbReference type="ChEBI" id="CHEBI:16567"/>
        <dbReference type="ChEBI" id="CHEBI:57540"/>
        <dbReference type="ChEBI" id="CHEBI:57945"/>
        <dbReference type="ChEBI" id="CHEBI:71579"/>
        <dbReference type="EC" id="1.7.1.17"/>
    </reaction>
    <physiologicalReaction direction="right-to-left" evidence="5">
        <dbReference type="Rhea" id="RHEA:55874"/>
    </physiologicalReaction>
</comment>
<dbReference type="InterPro" id="IPR023048">
    <property type="entry name" value="NADH:quinone_OxRdtase_FMN_depd"/>
</dbReference>
<proteinExistence type="inferred from homology"/>
<feature type="binding site" evidence="6">
    <location>
        <position position="11"/>
    </location>
    <ligand>
        <name>FMN</name>
        <dbReference type="ChEBI" id="CHEBI:58210"/>
    </ligand>
</feature>